<keyword evidence="3" id="KW-1003">Cell membrane</keyword>
<dbReference type="Pfam" id="PF04464">
    <property type="entry name" value="Glyphos_transf"/>
    <property type="match status" value="1"/>
</dbReference>
<dbReference type="PANTHER" id="PTHR37316">
    <property type="entry name" value="TEICHOIC ACID GLYCEROL-PHOSPHATE PRIMASE"/>
    <property type="match status" value="1"/>
</dbReference>
<comment type="similarity">
    <text evidence="2">Belongs to the CDP-glycerol glycerophosphotransferase family.</text>
</comment>
<dbReference type="InterPro" id="IPR043149">
    <property type="entry name" value="TagF_N"/>
</dbReference>
<dbReference type="GO" id="GO:0005886">
    <property type="term" value="C:plasma membrane"/>
    <property type="evidence" value="ECO:0007669"/>
    <property type="project" value="UniProtKB-SubCell"/>
</dbReference>
<organism evidence="8 9">
    <name type="scientific">Kitasatospora xanthocidica</name>
    <dbReference type="NCBI Taxonomy" id="83382"/>
    <lineage>
        <taxon>Bacteria</taxon>
        <taxon>Bacillati</taxon>
        <taxon>Actinomycetota</taxon>
        <taxon>Actinomycetes</taxon>
        <taxon>Kitasatosporales</taxon>
        <taxon>Streptomycetaceae</taxon>
        <taxon>Kitasatospora</taxon>
    </lineage>
</organism>
<evidence type="ECO:0000256" key="2">
    <source>
        <dbReference type="ARBA" id="ARBA00010488"/>
    </source>
</evidence>
<dbReference type="AlphaFoldDB" id="A0A372ZXS3"/>
<accession>A0A372ZXS3</accession>
<evidence type="ECO:0000256" key="5">
    <source>
        <dbReference type="ARBA" id="ARBA00022944"/>
    </source>
</evidence>
<dbReference type="InterPro" id="IPR051612">
    <property type="entry name" value="Teichoic_Acid_Biosynth"/>
</dbReference>
<feature type="region of interest" description="Disordered" evidence="7">
    <location>
        <begin position="70"/>
        <end position="95"/>
    </location>
</feature>
<gene>
    <name evidence="8" type="ORF">DR950_21605</name>
</gene>
<dbReference type="Proteomes" id="UP000263377">
    <property type="component" value="Unassembled WGS sequence"/>
</dbReference>
<dbReference type="InterPro" id="IPR043148">
    <property type="entry name" value="TagF_C"/>
</dbReference>
<comment type="caution">
    <text evidence="8">The sequence shown here is derived from an EMBL/GenBank/DDBJ whole genome shotgun (WGS) entry which is preliminary data.</text>
</comment>
<evidence type="ECO:0000256" key="7">
    <source>
        <dbReference type="SAM" id="MobiDB-lite"/>
    </source>
</evidence>
<dbReference type="GO" id="GO:0019350">
    <property type="term" value="P:teichoic acid biosynthetic process"/>
    <property type="evidence" value="ECO:0007669"/>
    <property type="project" value="UniProtKB-KW"/>
</dbReference>
<dbReference type="EMBL" id="QVIG01000001">
    <property type="protein sequence ID" value="RGD60035.1"/>
    <property type="molecule type" value="Genomic_DNA"/>
</dbReference>
<evidence type="ECO:0000256" key="1">
    <source>
        <dbReference type="ARBA" id="ARBA00004202"/>
    </source>
</evidence>
<evidence type="ECO:0000313" key="9">
    <source>
        <dbReference type="Proteomes" id="UP000263377"/>
    </source>
</evidence>
<keyword evidence="9" id="KW-1185">Reference proteome</keyword>
<dbReference type="Gene3D" id="3.40.50.11820">
    <property type="match status" value="1"/>
</dbReference>
<proteinExistence type="inferred from homology"/>
<evidence type="ECO:0000256" key="6">
    <source>
        <dbReference type="ARBA" id="ARBA00023136"/>
    </source>
</evidence>
<protein>
    <recommendedName>
        <fullName evidence="10">CDP-glycerol glycerophosphotransferase family protein</fullName>
    </recommendedName>
</protein>
<dbReference type="Gene3D" id="3.40.50.12580">
    <property type="match status" value="1"/>
</dbReference>
<dbReference type="GO" id="GO:0047355">
    <property type="term" value="F:CDP-glycerol glycerophosphotransferase activity"/>
    <property type="evidence" value="ECO:0007669"/>
    <property type="project" value="InterPro"/>
</dbReference>
<sequence length="855" mass="94370">MLTRLVLPHAAPRVAADHPAADEDVAFGLLRARWHGRGLELTGFARPDGQDTGRPGSAWTWLTLRHQNRSQPPLHLRSRPRRMPEVTDDSAQSEHNHDWSGFTALIAPGRLRRGGHWLLGDWRIEATLFTRPRPARVRRRYGALAPYWCGSGEYPPAHWVDHDVRLQPFFADGRLHLRLERPAVLVTRAAPAPDGLDLDGVADTCPSGTVLRLRHRESDAVVERPLARTGNTFTVRVPYRPFTADGRGGGRLEHWDAELLYPDGAAVQPCLDERGGPVAGQHPLPGAPDRVLYLKHLADGRLQLCVQPAAGLVDRIAVRDGGFELSGHCPGPASALELVLRHPGSASEVRTPVGTGPDGRFRARVPATRTGSDGVALPLRKGVWEAALEPVGRPGDGRPLLAAPGALTAVPAATTAGGKRILLQRRWHDTLVVDSTPVLTATERSAWTQHRLRTERYPAARRAPLREAVLYDVFGGRGYADSPRAVHAELARRDGRLEHLWVVDDAQATLPPGVVPVRSWSPEWYRALATCRYLVGNTHFPDFLERRPGQVVVQTWHGSLLKRIAHDVESPWLADRGYLRALDRETPQWSLLLSPSPFATPILRRAFRYGGELLESGYPRNDVLARPDPRAAAAVRRRLGVPEGRRIVLYAPTWREDQQRGDGDGFRLDLRLDLGHARRLLGADHVLLVRPHAHVREPLPGAGDGFLYDCGDYPDPQELLLVADVLVTDYSSIMFDFAITGRPMYFFTYDLEHYRDTLRGFSFDFESNAPGPLVPTSAELLGALRELADGDGGPPPGYAERYRRFRAEHCALDDGGAARRVVDRMLELGGRGGLGHTLGHALGDAPEHTPVHPNG</sequence>
<keyword evidence="5" id="KW-0777">Teichoic acid biosynthesis</keyword>
<comment type="subcellular location">
    <subcellularLocation>
        <location evidence="1">Cell membrane</location>
        <topology evidence="1">Peripheral membrane protein</topology>
    </subcellularLocation>
</comment>
<reference evidence="8 9" key="1">
    <citation type="submission" date="2018-08" db="EMBL/GenBank/DDBJ databases">
        <title>Diversity &amp; Physiological Properties of Lignin-Decomposing Actinobacteria from Soil.</title>
        <authorList>
            <person name="Roh S.G."/>
            <person name="Kim S.B."/>
        </authorList>
    </citation>
    <scope>NUCLEOTIDE SEQUENCE [LARGE SCALE GENOMIC DNA]</scope>
    <source>
        <strain evidence="8 9">MMS17-GH009</strain>
    </source>
</reference>
<keyword evidence="4" id="KW-0808">Transferase</keyword>
<evidence type="ECO:0000256" key="3">
    <source>
        <dbReference type="ARBA" id="ARBA00022475"/>
    </source>
</evidence>
<evidence type="ECO:0000313" key="8">
    <source>
        <dbReference type="EMBL" id="RGD60035.1"/>
    </source>
</evidence>
<dbReference type="SUPFAM" id="SSF53756">
    <property type="entry name" value="UDP-Glycosyltransferase/glycogen phosphorylase"/>
    <property type="match status" value="1"/>
</dbReference>
<dbReference type="PANTHER" id="PTHR37316:SF3">
    <property type="entry name" value="TEICHOIC ACID GLYCEROL-PHOSPHATE TRANSFERASE"/>
    <property type="match status" value="1"/>
</dbReference>
<name>A0A372ZXS3_9ACTN</name>
<dbReference type="InterPro" id="IPR007554">
    <property type="entry name" value="Glycerophosphate_synth"/>
</dbReference>
<evidence type="ECO:0000256" key="4">
    <source>
        <dbReference type="ARBA" id="ARBA00022679"/>
    </source>
</evidence>
<keyword evidence="6" id="KW-0472">Membrane</keyword>
<evidence type="ECO:0008006" key="10">
    <source>
        <dbReference type="Google" id="ProtNLM"/>
    </source>
</evidence>